<organism evidence="1 2">
    <name type="scientific">Desulfurispira natronophila</name>
    <dbReference type="NCBI Taxonomy" id="682562"/>
    <lineage>
        <taxon>Bacteria</taxon>
        <taxon>Pseudomonadati</taxon>
        <taxon>Chrysiogenota</taxon>
        <taxon>Chrysiogenia</taxon>
        <taxon>Chrysiogenales</taxon>
        <taxon>Chrysiogenaceae</taxon>
        <taxon>Desulfurispira</taxon>
    </lineage>
</organism>
<gene>
    <name evidence="1" type="ORF">HNR37_001248</name>
</gene>
<dbReference type="AlphaFoldDB" id="A0A7W7Y4L3"/>
<comment type="caution">
    <text evidence="1">The sequence shown here is derived from an EMBL/GenBank/DDBJ whole genome shotgun (WGS) entry which is preliminary data.</text>
</comment>
<evidence type="ECO:0000313" key="1">
    <source>
        <dbReference type="EMBL" id="MBB5021934.1"/>
    </source>
</evidence>
<dbReference type="EMBL" id="JACHID010000006">
    <property type="protein sequence ID" value="MBB5021934.1"/>
    <property type="molecule type" value="Genomic_DNA"/>
</dbReference>
<accession>A0A7W7Y4L3</accession>
<reference evidence="1 2" key="1">
    <citation type="submission" date="2020-08" db="EMBL/GenBank/DDBJ databases">
        <title>Genomic Encyclopedia of Type Strains, Phase IV (KMG-IV): sequencing the most valuable type-strain genomes for metagenomic binning, comparative biology and taxonomic classification.</title>
        <authorList>
            <person name="Goeker M."/>
        </authorList>
    </citation>
    <scope>NUCLEOTIDE SEQUENCE [LARGE SCALE GENOMIC DNA]</scope>
    <source>
        <strain evidence="1 2">DSM 22071</strain>
    </source>
</reference>
<proteinExistence type="predicted"/>
<evidence type="ECO:0000313" key="2">
    <source>
        <dbReference type="Proteomes" id="UP000528322"/>
    </source>
</evidence>
<dbReference type="RefSeq" id="WP_183731525.1">
    <property type="nucleotide sequence ID" value="NZ_JACHID010000006.1"/>
</dbReference>
<keyword evidence="2" id="KW-1185">Reference proteome</keyword>
<sequence>MSCRKGKSATEAHPGAFRCGKCGAVVEKKKQVCDPVKIKKGKKDKK</sequence>
<name>A0A7W7Y4L3_9BACT</name>
<protein>
    <submittedName>
        <fullName evidence="1">Uncharacterized protein</fullName>
    </submittedName>
</protein>
<dbReference type="Proteomes" id="UP000528322">
    <property type="component" value="Unassembled WGS sequence"/>
</dbReference>